<dbReference type="PANTHER" id="PTHR44169">
    <property type="entry name" value="NADPH-DEPENDENT 1-ACYLDIHYDROXYACETONE PHOSPHATE REDUCTASE"/>
    <property type="match status" value="1"/>
</dbReference>
<dbReference type="FunFam" id="3.40.50.720:FF:000261">
    <property type="entry name" value="NADPH-dependent 1-acyldihydroxyacetone phosphate reductase"/>
    <property type="match status" value="1"/>
</dbReference>
<dbReference type="PRINTS" id="PR00080">
    <property type="entry name" value="SDRFAMILY"/>
</dbReference>
<dbReference type="SUPFAM" id="SSF51735">
    <property type="entry name" value="NAD(P)-binding Rossmann-fold domains"/>
    <property type="match status" value="1"/>
</dbReference>
<dbReference type="Proteomes" id="UP000030669">
    <property type="component" value="Unassembled WGS sequence"/>
</dbReference>
<dbReference type="OrthoDB" id="2102561at2759"/>
<feature type="domain" description="Ketoreductase" evidence="4">
    <location>
        <begin position="6"/>
        <end position="175"/>
    </location>
</feature>
<evidence type="ECO:0000256" key="3">
    <source>
        <dbReference type="RuleBase" id="RU000363"/>
    </source>
</evidence>
<dbReference type="GO" id="GO:0016491">
    <property type="term" value="F:oxidoreductase activity"/>
    <property type="evidence" value="ECO:0007669"/>
    <property type="project" value="UniProtKB-KW"/>
</dbReference>
<comment type="similarity">
    <text evidence="1 3">Belongs to the short-chain dehydrogenases/reductases (SDR) family.</text>
</comment>
<dbReference type="Gene3D" id="3.40.50.720">
    <property type="entry name" value="NAD(P)-binding Rossmann-like Domain"/>
    <property type="match status" value="1"/>
</dbReference>
<dbReference type="GeneID" id="19303243"/>
<keyword evidence="6" id="KW-1185">Reference proteome</keyword>
<dbReference type="OMA" id="LGAWKMR"/>
<dbReference type="CDD" id="cd05374">
    <property type="entry name" value="17beta-HSD-like_SDR_c"/>
    <property type="match status" value="1"/>
</dbReference>
<evidence type="ECO:0000256" key="1">
    <source>
        <dbReference type="ARBA" id="ARBA00006484"/>
    </source>
</evidence>
<name>S7S3F1_GLOTA</name>
<evidence type="ECO:0000313" key="6">
    <source>
        <dbReference type="Proteomes" id="UP000030669"/>
    </source>
</evidence>
<organism evidence="5 6">
    <name type="scientific">Gloeophyllum trabeum (strain ATCC 11539 / FP-39264 / Madison 617)</name>
    <name type="common">Brown rot fungus</name>
    <dbReference type="NCBI Taxonomy" id="670483"/>
    <lineage>
        <taxon>Eukaryota</taxon>
        <taxon>Fungi</taxon>
        <taxon>Dikarya</taxon>
        <taxon>Basidiomycota</taxon>
        <taxon>Agaricomycotina</taxon>
        <taxon>Agaricomycetes</taxon>
        <taxon>Gloeophyllales</taxon>
        <taxon>Gloeophyllaceae</taxon>
        <taxon>Gloeophyllum</taxon>
    </lineage>
</organism>
<dbReference type="Pfam" id="PF00106">
    <property type="entry name" value="adh_short"/>
    <property type="match status" value="1"/>
</dbReference>
<protein>
    <submittedName>
        <fullName evidence="5">Oxidoreductase</fullName>
    </submittedName>
</protein>
<dbReference type="InterPro" id="IPR036291">
    <property type="entry name" value="NAD(P)-bd_dom_sf"/>
</dbReference>
<keyword evidence="2" id="KW-0560">Oxidoreductase</keyword>
<reference evidence="5 6" key="1">
    <citation type="journal article" date="2012" name="Science">
        <title>The Paleozoic origin of enzymatic lignin decomposition reconstructed from 31 fungal genomes.</title>
        <authorList>
            <person name="Floudas D."/>
            <person name="Binder M."/>
            <person name="Riley R."/>
            <person name="Barry K."/>
            <person name="Blanchette R.A."/>
            <person name="Henrissat B."/>
            <person name="Martinez A.T."/>
            <person name="Otillar R."/>
            <person name="Spatafora J.W."/>
            <person name="Yadav J.S."/>
            <person name="Aerts A."/>
            <person name="Benoit I."/>
            <person name="Boyd A."/>
            <person name="Carlson A."/>
            <person name="Copeland A."/>
            <person name="Coutinho P.M."/>
            <person name="de Vries R.P."/>
            <person name="Ferreira P."/>
            <person name="Findley K."/>
            <person name="Foster B."/>
            <person name="Gaskell J."/>
            <person name="Glotzer D."/>
            <person name="Gorecki P."/>
            <person name="Heitman J."/>
            <person name="Hesse C."/>
            <person name="Hori C."/>
            <person name="Igarashi K."/>
            <person name="Jurgens J.A."/>
            <person name="Kallen N."/>
            <person name="Kersten P."/>
            <person name="Kohler A."/>
            <person name="Kuees U."/>
            <person name="Kumar T.K.A."/>
            <person name="Kuo A."/>
            <person name="LaButti K."/>
            <person name="Larrondo L.F."/>
            <person name="Lindquist E."/>
            <person name="Ling A."/>
            <person name="Lombard V."/>
            <person name="Lucas S."/>
            <person name="Lundell T."/>
            <person name="Martin R."/>
            <person name="McLaughlin D.J."/>
            <person name="Morgenstern I."/>
            <person name="Morin E."/>
            <person name="Murat C."/>
            <person name="Nagy L.G."/>
            <person name="Nolan M."/>
            <person name="Ohm R.A."/>
            <person name="Patyshakuliyeva A."/>
            <person name="Rokas A."/>
            <person name="Ruiz-Duenas F.J."/>
            <person name="Sabat G."/>
            <person name="Salamov A."/>
            <person name="Samejima M."/>
            <person name="Schmutz J."/>
            <person name="Slot J.C."/>
            <person name="St John F."/>
            <person name="Stenlid J."/>
            <person name="Sun H."/>
            <person name="Sun S."/>
            <person name="Syed K."/>
            <person name="Tsang A."/>
            <person name="Wiebenga A."/>
            <person name="Young D."/>
            <person name="Pisabarro A."/>
            <person name="Eastwood D.C."/>
            <person name="Martin F."/>
            <person name="Cullen D."/>
            <person name="Grigoriev I.V."/>
            <person name="Hibbett D.S."/>
        </authorList>
    </citation>
    <scope>NUCLEOTIDE SEQUENCE [LARGE SCALE GENOMIC DNA]</scope>
    <source>
        <strain evidence="5 6">ATCC 11539</strain>
    </source>
</reference>
<dbReference type="SMART" id="SM00822">
    <property type="entry name" value="PKS_KR"/>
    <property type="match status" value="1"/>
</dbReference>
<gene>
    <name evidence="5" type="ORF">GLOTRDRAFT_135070</name>
</gene>
<evidence type="ECO:0000259" key="4">
    <source>
        <dbReference type="SMART" id="SM00822"/>
    </source>
</evidence>
<proteinExistence type="inferred from homology"/>
<dbReference type="KEGG" id="gtr:GLOTRDRAFT_135070"/>
<evidence type="ECO:0000313" key="5">
    <source>
        <dbReference type="EMBL" id="EPQ60364.1"/>
    </source>
</evidence>
<dbReference type="InterPro" id="IPR002347">
    <property type="entry name" value="SDR_fam"/>
</dbReference>
<dbReference type="HOGENOM" id="CLU_010194_2_9_1"/>
<dbReference type="RefSeq" id="XP_007860789.1">
    <property type="nucleotide sequence ID" value="XM_007862598.1"/>
</dbReference>
<dbReference type="PANTHER" id="PTHR44169:SF6">
    <property type="entry name" value="NADPH-DEPENDENT 1-ACYLDIHYDROXYACETONE PHOSPHATE REDUCTASE"/>
    <property type="match status" value="1"/>
</dbReference>
<dbReference type="GO" id="GO:0005783">
    <property type="term" value="C:endoplasmic reticulum"/>
    <property type="evidence" value="ECO:0007669"/>
    <property type="project" value="TreeGrafter"/>
</dbReference>
<dbReference type="AlphaFoldDB" id="S7S3F1"/>
<accession>S7S3F1</accession>
<evidence type="ECO:0000256" key="2">
    <source>
        <dbReference type="ARBA" id="ARBA00023002"/>
    </source>
</evidence>
<sequence length="276" mass="30226">MSGAPKVVLVTGCSNGGIGFHLCLHFAKHGCKVYATSRRLESMDAFDHPSIRRLAMDVTSEEDVEAVVQQIIEAEGRIDVVVNNAGHACIGPTVEIPLETVKRTFDANVYGALRTAQAAFPHMAARKSGLIVNIGSVVGHIATPWAGIYCATKAALRSITESLYMEFKPFNIDVMLVAPAGIKSNFSSNHAQTFTLPEDSLYKDYLDRMLERMWASQGKGSMPTEEFAELVVRKALRRKPPAILEGMGAGGTLITILKWLPRTFALYLMCRALIRK</sequence>
<dbReference type="eggNOG" id="KOG1209">
    <property type="taxonomic scope" value="Eukaryota"/>
</dbReference>
<dbReference type="EMBL" id="KB469296">
    <property type="protein sequence ID" value="EPQ60364.1"/>
    <property type="molecule type" value="Genomic_DNA"/>
</dbReference>
<dbReference type="PRINTS" id="PR00081">
    <property type="entry name" value="GDHRDH"/>
</dbReference>
<dbReference type="InterPro" id="IPR057326">
    <property type="entry name" value="KR_dom"/>
</dbReference>